<evidence type="ECO:0000313" key="2">
    <source>
        <dbReference type="Proteomes" id="UP000664702"/>
    </source>
</evidence>
<proteinExistence type="predicted"/>
<dbReference type="Proteomes" id="UP000664702">
    <property type="component" value="Chromosome"/>
</dbReference>
<accession>A0A9X9XWV1</accession>
<sequence length="65" mass="7386">MFRQQIGRPRGADIVQEGTTDAGDLTRWSFTEITDDSFHWLGEVKPAAAADWRLVVDVRAKRRKG</sequence>
<reference evidence="1 2" key="1">
    <citation type="journal article" date="2022" name="Int. J. Syst. Evol. Microbiol.">
        <title>Strains of Bradyrhizobium barranii sp. nov. associated with legumes native to Canada are symbionts of soybeans and belong to different subspecies (subsp. barranii subsp. nov. and subsp. apii subsp. nov.) and symbiovars (sv. glycinearum and sv. septentrionale).</title>
        <authorList>
            <person name="Bromfield E.S.P."/>
            <person name="Cloutier S."/>
            <person name="Wasai-Hara S."/>
            <person name="Minamisawa K."/>
        </authorList>
    </citation>
    <scope>NUCLEOTIDE SEQUENCE [LARGE SCALE GENOMIC DNA]</scope>
    <source>
        <strain evidence="1 2">144S4</strain>
    </source>
</reference>
<dbReference type="RefSeq" id="WP_225005569.1">
    <property type="nucleotide sequence ID" value="NZ_CP086136.1"/>
</dbReference>
<gene>
    <name evidence="1" type="ORF">J4G43_048255</name>
</gene>
<evidence type="ECO:0000313" key="1">
    <source>
        <dbReference type="EMBL" id="UEM12145.1"/>
    </source>
</evidence>
<dbReference type="KEGG" id="bban:J4G43_048255"/>
<organism evidence="1 2">
    <name type="scientific">Bradyrhizobium barranii subsp. barranii</name>
    <dbReference type="NCBI Taxonomy" id="2823807"/>
    <lineage>
        <taxon>Bacteria</taxon>
        <taxon>Pseudomonadati</taxon>
        <taxon>Pseudomonadota</taxon>
        <taxon>Alphaproteobacteria</taxon>
        <taxon>Hyphomicrobiales</taxon>
        <taxon>Nitrobacteraceae</taxon>
        <taxon>Bradyrhizobium</taxon>
        <taxon>Bradyrhizobium barranii</taxon>
    </lineage>
</organism>
<dbReference type="AlphaFoldDB" id="A0A9X9XWV1"/>
<name>A0A9X9XWV1_9BRAD</name>
<dbReference type="EMBL" id="CP086136">
    <property type="protein sequence ID" value="UEM12145.1"/>
    <property type="molecule type" value="Genomic_DNA"/>
</dbReference>
<protein>
    <submittedName>
        <fullName evidence="1">Uncharacterized protein</fullName>
    </submittedName>
</protein>